<accession>A0AAP2CHF0</accession>
<proteinExistence type="predicted"/>
<name>A0AAP2CHF0_9BACT</name>
<dbReference type="AlphaFoldDB" id="A0AAP2CHF0"/>
<protein>
    <submittedName>
        <fullName evidence="2">M23 family metallopeptidase</fullName>
    </submittedName>
</protein>
<dbReference type="PANTHER" id="PTHR21666">
    <property type="entry name" value="PEPTIDASE-RELATED"/>
    <property type="match status" value="1"/>
</dbReference>
<feature type="domain" description="M23ase beta-sheet core" evidence="1">
    <location>
        <begin position="122"/>
        <end position="155"/>
    </location>
</feature>
<dbReference type="Pfam" id="PF01551">
    <property type="entry name" value="Peptidase_M23"/>
    <property type="match status" value="2"/>
</dbReference>
<dbReference type="Gene3D" id="2.70.70.10">
    <property type="entry name" value="Glucose Permease (Domain IIA)"/>
    <property type="match status" value="1"/>
</dbReference>
<feature type="domain" description="M23ase beta-sheet core" evidence="1">
    <location>
        <begin position="35"/>
        <end position="101"/>
    </location>
</feature>
<dbReference type="EMBL" id="JAHCMY010000001">
    <property type="protein sequence ID" value="MBS9523286.1"/>
    <property type="molecule type" value="Genomic_DNA"/>
</dbReference>
<dbReference type="Proteomes" id="UP001319104">
    <property type="component" value="Unassembled WGS sequence"/>
</dbReference>
<reference evidence="2 3" key="1">
    <citation type="submission" date="2021-05" db="EMBL/GenBank/DDBJ databases">
        <authorList>
            <person name="Zhang Z.D."/>
            <person name="Osman G."/>
        </authorList>
    </citation>
    <scope>NUCLEOTIDE SEQUENCE [LARGE SCALE GENOMIC DNA]</scope>
    <source>
        <strain evidence="2 3">KCTC 32217</strain>
    </source>
</reference>
<evidence type="ECO:0000313" key="3">
    <source>
        <dbReference type="Proteomes" id="UP001319104"/>
    </source>
</evidence>
<dbReference type="GO" id="GO:0004222">
    <property type="term" value="F:metalloendopeptidase activity"/>
    <property type="evidence" value="ECO:0007669"/>
    <property type="project" value="TreeGrafter"/>
</dbReference>
<sequence>MASANIEKGYYLFPVKPGHQNFLAGNMSEIRPNHFHSGIDIKTEGRQGLPIYAAADGYVYRMKASTFGYGNVIHLRHPNGQITTYAHLRNFNDEIGDYIRKEAYSQKKNEIEVYPDPTALPVKKGDIIAYSGNTGSSAGPHLHFEIRDSLDRALDPLKFGFSEIVDNTPPTVQKVAITPLTIDSRVNGKFQRTEFPVIYDGKKFTVNQDLEIAGKVGIEVLAFDKLDNMHNPNGFPIYQIYDQGEKVFESNVDVIDFNIGRYLLVHTHRNRFTKLYKAKNNLFPFYTPSEPLSGSIDAKPGESRAIEVLLEDVYKNRSTLKLSFKGTEAKSNLGGRNQTAGNEQISYQNNIMVVNGEGAAEGVLAKFFVNGLVMEIPPAYVGSNKRTYLWDMEYGMPDSVDVCTEKLFPDVRAKIPFQQELFFTDGSTGFRFADNTHFDDLYLRYNYHKIGPDRQLTVNSPYEYLWNNLEIDMDASHFEGARDKAHVYLKYENGWRSFIGGQWIGDQIRFKTKNFGTFVIAEDSTPPRINPVRVNSSGLRFTIADNLSGIDSFEAFVDGEWVWMRYEHKQSVIWSEKRDAKPYKGDVLLKVRDKAGNEAVFTSKI</sequence>
<evidence type="ECO:0000259" key="1">
    <source>
        <dbReference type="Pfam" id="PF01551"/>
    </source>
</evidence>
<dbReference type="InterPro" id="IPR011055">
    <property type="entry name" value="Dup_hybrid_motif"/>
</dbReference>
<dbReference type="CDD" id="cd12797">
    <property type="entry name" value="M23_peptidase"/>
    <property type="match status" value="1"/>
</dbReference>
<organism evidence="2 3">
    <name type="scientific">Litoribacter ruber</name>
    <dbReference type="NCBI Taxonomy" id="702568"/>
    <lineage>
        <taxon>Bacteria</taxon>
        <taxon>Pseudomonadati</taxon>
        <taxon>Bacteroidota</taxon>
        <taxon>Cytophagia</taxon>
        <taxon>Cytophagales</taxon>
        <taxon>Cyclobacteriaceae</taxon>
        <taxon>Litoribacter</taxon>
    </lineage>
</organism>
<comment type="caution">
    <text evidence="2">The sequence shown here is derived from an EMBL/GenBank/DDBJ whole genome shotgun (WGS) entry which is preliminary data.</text>
</comment>
<dbReference type="PANTHER" id="PTHR21666:SF270">
    <property type="entry name" value="MUREIN HYDROLASE ACTIVATOR ENVC"/>
    <property type="match status" value="1"/>
</dbReference>
<keyword evidence="3" id="KW-1185">Reference proteome</keyword>
<dbReference type="SUPFAM" id="SSF51261">
    <property type="entry name" value="Duplicated hybrid motif"/>
    <property type="match status" value="1"/>
</dbReference>
<gene>
    <name evidence="2" type="ORF">KI659_04570</name>
</gene>
<dbReference type="InterPro" id="IPR050570">
    <property type="entry name" value="Cell_wall_metabolism_enzyme"/>
</dbReference>
<evidence type="ECO:0000313" key="2">
    <source>
        <dbReference type="EMBL" id="MBS9523286.1"/>
    </source>
</evidence>
<dbReference type="InterPro" id="IPR016047">
    <property type="entry name" value="M23ase_b-sheet_dom"/>
</dbReference>